<accession>A0A2S5KPX9</accession>
<dbReference type="PRINTS" id="PR00032">
    <property type="entry name" value="HTHARAC"/>
</dbReference>
<evidence type="ECO:0000256" key="2">
    <source>
        <dbReference type="ARBA" id="ARBA00023125"/>
    </source>
</evidence>
<evidence type="ECO:0000256" key="3">
    <source>
        <dbReference type="ARBA" id="ARBA00023163"/>
    </source>
</evidence>
<sequence>MRESAANDRSITIPAGFVGYLLRQVDKQGYDVESLLASVDISREELDSGNEISARKFGQLYQRVIWVLQDESFGMLSGGKVPNGTFRMMCYAIIHCKNLEKAIRRCSDFYEVCRGSIIKPVLLRRGRYAKFSFQPLASLPENALGDLVRDETPLVIRTSLSVWHHFLSWLVGRRVELKAVYFSFPEPADVDHYRQLFQAEVKFGQHDNVMVFSSTYLDLPLVQTEETLRGFLKTAPFQLHVMVDDEKSLKSQIIAILGKDFSRELPSAEEVAVKLNMSISTLRRRLMEENTSYQKIKDDCRKEAAINYMNSPHLSINDIALLMGFDEPSAFFRSFKKWTGMTPGEYRQRVRWQEFDKPAL</sequence>
<keyword evidence="3" id="KW-0804">Transcription</keyword>
<evidence type="ECO:0000313" key="5">
    <source>
        <dbReference type="EMBL" id="PPC76871.1"/>
    </source>
</evidence>
<gene>
    <name evidence="5" type="ORF">C4K68_13495</name>
</gene>
<dbReference type="Gene3D" id="1.10.10.60">
    <property type="entry name" value="Homeodomain-like"/>
    <property type="match status" value="1"/>
</dbReference>
<dbReference type="AlphaFoldDB" id="A0A2S5KPX9"/>
<dbReference type="Pfam" id="PF12833">
    <property type="entry name" value="HTH_18"/>
    <property type="match status" value="1"/>
</dbReference>
<protein>
    <submittedName>
        <fullName evidence="5">AraC family transcriptional regulator</fullName>
    </submittedName>
</protein>
<feature type="domain" description="HTH araC/xylS-type" evidence="4">
    <location>
        <begin position="251"/>
        <end position="349"/>
    </location>
</feature>
<comment type="caution">
    <text evidence="5">The sequence shown here is derived from an EMBL/GenBank/DDBJ whole genome shotgun (WGS) entry which is preliminary data.</text>
</comment>
<dbReference type="GO" id="GO:0005829">
    <property type="term" value="C:cytosol"/>
    <property type="evidence" value="ECO:0007669"/>
    <property type="project" value="TreeGrafter"/>
</dbReference>
<dbReference type="InterPro" id="IPR020449">
    <property type="entry name" value="Tscrpt_reg_AraC-type_HTH"/>
</dbReference>
<evidence type="ECO:0000313" key="6">
    <source>
        <dbReference type="Proteomes" id="UP000238196"/>
    </source>
</evidence>
<dbReference type="GO" id="GO:0000976">
    <property type="term" value="F:transcription cis-regulatory region binding"/>
    <property type="evidence" value="ECO:0007669"/>
    <property type="project" value="TreeGrafter"/>
</dbReference>
<keyword evidence="2" id="KW-0238">DNA-binding</keyword>
<dbReference type="GO" id="GO:0003700">
    <property type="term" value="F:DNA-binding transcription factor activity"/>
    <property type="evidence" value="ECO:0007669"/>
    <property type="project" value="InterPro"/>
</dbReference>
<name>A0A2S5KPX9_9PROT</name>
<dbReference type="PANTHER" id="PTHR47894">
    <property type="entry name" value="HTH-TYPE TRANSCRIPTIONAL REGULATOR GADX"/>
    <property type="match status" value="1"/>
</dbReference>
<dbReference type="PANTHER" id="PTHR47894:SF1">
    <property type="entry name" value="HTH-TYPE TRANSCRIPTIONAL REGULATOR VQSM"/>
    <property type="match status" value="1"/>
</dbReference>
<evidence type="ECO:0000256" key="1">
    <source>
        <dbReference type="ARBA" id="ARBA00023015"/>
    </source>
</evidence>
<dbReference type="Proteomes" id="UP000238196">
    <property type="component" value="Unassembled WGS sequence"/>
</dbReference>
<dbReference type="InterPro" id="IPR032687">
    <property type="entry name" value="AraC-type_N"/>
</dbReference>
<reference evidence="5 6" key="1">
    <citation type="submission" date="2018-02" db="EMBL/GenBank/DDBJ databases">
        <title>novel marine gammaproteobacteria from coastal saline agro ecosystem.</title>
        <authorList>
            <person name="Krishnan R."/>
            <person name="Ramesh Kumar N."/>
        </authorList>
    </citation>
    <scope>NUCLEOTIDE SEQUENCE [LARGE SCALE GENOMIC DNA]</scope>
    <source>
        <strain evidence="5 6">228</strain>
    </source>
</reference>
<dbReference type="PROSITE" id="PS01124">
    <property type="entry name" value="HTH_ARAC_FAMILY_2"/>
    <property type="match status" value="1"/>
</dbReference>
<dbReference type="Pfam" id="PF12625">
    <property type="entry name" value="Arabinose_bd"/>
    <property type="match status" value="1"/>
</dbReference>
<dbReference type="SMART" id="SM00342">
    <property type="entry name" value="HTH_ARAC"/>
    <property type="match status" value="1"/>
</dbReference>
<dbReference type="SUPFAM" id="SSF46689">
    <property type="entry name" value="Homeodomain-like"/>
    <property type="match status" value="1"/>
</dbReference>
<evidence type="ECO:0000259" key="4">
    <source>
        <dbReference type="PROSITE" id="PS01124"/>
    </source>
</evidence>
<keyword evidence="1" id="KW-0805">Transcription regulation</keyword>
<organism evidence="5 6">
    <name type="scientific">Proteobacteria bacterium 228</name>
    <dbReference type="NCBI Taxonomy" id="2083153"/>
    <lineage>
        <taxon>Bacteria</taxon>
        <taxon>Pseudomonadati</taxon>
        <taxon>Pseudomonadota</taxon>
    </lineage>
</organism>
<dbReference type="InterPro" id="IPR009057">
    <property type="entry name" value="Homeodomain-like_sf"/>
</dbReference>
<dbReference type="InterPro" id="IPR018060">
    <property type="entry name" value="HTH_AraC"/>
</dbReference>
<proteinExistence type="predicted"/>
<dbReference type="OrthoDB" id="5582699at2"/>
<dbReference type="EMBL" id="PRLP01000040">
    <property type="protein sequence ID" value="PPC76871.1"/>
    <property type="molecule type" value="Genomic_DNA"/>
</dbReference>